<protein>
    <submittedName>
        <fullName evidence="13">Cation:proton antiporter</fullName>
    </submittedName>
</protein>
<feature type="compositionally biased region" description="Low complexity" evidence="10">
    <location>
        <begin position="393"/>
        <end position="417"/>
    </location>
</feature>
<feature type="region of interest" description="Disordered" evidence="10">
    <location>
        <begin position="387"/>
        <end position="417"/>
    </location>
</feature>
<dbReference type="Proteomes" id="UP001519924">
    <property type="component" value="Unassembled WGS sequence"/>
</dbReference>
<dbReference type="PANTHER" id="PTHR43562:SF3">
    <property type="entry name" value="SODIUM ION_PROTON EXCHANGER (EUROFUNG)"/>
    <property type="match status" value="1"/>
</dbReference>
<evidence type="ECO:0000259" key="12">
    <source>
        <dbReference type="Pfam" id="PF00999"/>
    </source>
</evidence>
<feature type="transmembrane region" description="Helical" evidence="11">
    <location>
        <begin position="181"/>
        <end position="203"/>
    </location>
</feature>
<comment type="caution">
    <text evidence="13">The sequence shown here is derived from an EMBL/GenBank/DDBJ whole genome shotgun (WGS) entry which is preliminary data.</text>
</comment>
<dbReference type="EMBL" id="JAHZUY010000073">
    <property type="protein sequence ID" value="MBW8271153.1"/>
    <property type="molecule type" value="Genomic_DNA"/>
</dbReference>
<feature type="transmembrane region" description="Helical" evidence="11">
    <location>
        <begin position="287"/>
        <end position="312"/>
    </location>
</feature>
<feature type="domain" description="Cation/H+ exchanger transmembrane" evidence="12">
    <location>
        <begin position="15"/>
        <end position="370"/>
    </location>
</feature>
<evidence type="ECO:0000256" key="9">
    <source>
        <dbReference type="ARBA" id="ARBA00023201"/>
    </source>
</evidence>
<accession>A0ABS7F761</accession>
<keyword evidence="7" id="KW-0406">Ion transport</keyword>
<evidence type="ECO:0000256" key="7">
    <source>
        <dbReference type="ARBA" id="ARBA00023065"/>
    </source>
</evidence>
<dbReference type="InterPro" id="IPR038770">
    <property type="entry name" value="Na+/solute_symporter_sf"/>
</dbReference>
<feature type="transmembrane region" description="Helical" evidence="11">
    <location>
        <begin position="215"/>
        <end position="232"/>
    </location>
</feature>
<evidence type="ECO:0000256" key="11">
    <source>
        <dbReference type="SAM" id="Phobius"/>
    </source>
</evidence>
<evidence type="ECO:0000313" key="14">
    <source>
        <dbReference type="Proteomes" id="UP001519924"/>
    </source>
</evidence>
<keyword evidence="2" id="KW-0813">Transport</keyword>
<feature type="transmembrane region" description="Helical" evidence="11">
    <location>
        <begin position="60"/>
        <end position="80"/>
    </location>
</feature>
<feature type="transmembrane region" description="Helical" evidence="11">
    <location>
        <begin position="35"/>
        <end position="54"/>
    </location>
</feature>
<evidence type="ECO:0000313" key="13">
    <source>
        <dbReference type="EMBL" id="MBW8271153.1"/>
    </source>
</evidence>
<dbReference type="Pfam" id="PF00999">
    <property type="entry name" value="Na_H_Exchanger"/>
    <property type="match status" value="1"/>
</dbReference>
<evidence type="ECO:0000256" key="5">
    <source>
        <dbReference type="ARBA" id="ARBA00022989"/>
    </source>
</evidence>
<sequence length="417" mass="43431">MTGIWAIAALWLGLALLATLLSLRLRLATALSEILVGTVAQLAIGAALAGTVALGADETWVRFVSGTGAILLTFLAGAELDPDVFRARWREAGAVGLVSFLAPFLGCAALARYVLGWDPAASWLAGVAMSTTSVAVVYAVMLEFGFNATDYGKAVLAACFVTDLGTVLALGLLFSPFTWRTLVFAGALVAAVLVLPWLTPRFFHAYGGRPSELESKYILLLLFALGALASWADSEAVLPAYVVGMVLAGTVGRDHILIRRLRTLCFGFLTPFYFIRAGSFVSVPDLVAAPAAFLLLLLGKLATKLAGVYPVARGFGQPRQEGMYTTLLMSTGLTFGTIASLFGLAHGVIGQAQYSALVAAVIASAVVPTLVANAWCLPRHLLPEDLREEERPAPAAARPAAGGPAAAAAGGAARDAP</sequence>
<dbReference type="InterPro" id="IPR006153">
    <property type="entry name" value="Cation/H_exchanger_TM"/>
</dbReference>
<evidence type="ECO:0000256" key="2">
    <source>
        <dbReference type="ARBA" id="ARBA00022448"/>
    </source>
</evidence>
<gene>
    <name evidence="13" type="ORF">K1J50_16865</name>
</gene>
<feature type="transmembrane region" description="Helical" evidence="11">
    <location>
        <begin position="6"/>
        <end position="23"/>
    </location>
</feature>
<comment type="subcellular location">
    <subcellularLocation>
        <location evidence="1">Membrane</location>
        <topology evidence="1">Multi-pass membrane protein</topology>
    </subcellularLocation>
</comment>
<dbReference type="RefSeq" id="WP_220118930.1">
    <property type="nucleotide sequence ID" value="NZ_JAHZUY010000073.1"/>
</dbReference>
<evidence type="ECO:0000256" key="8">
    <source>
        <dbReference type="ARBA" id="ARBA00023136"/>
    </source>
</evidence>
<feature type="transmembrane region" description="Helical" evidence="11">
    <location>
        <begin position="121"/>
        <end position="142"/>
    </location>
</feature>
<feature type="transmembrane region" description="Helical" evidence="11">
    <location>
        <begin position="324"/>
        <end position="348"/>
    </location>
</feature>
<feature type="transmembrane region" description="Helical" evidence="11">
    <location>
        <begin position="354"/>
        <end position="377"/>
    </location>
</feature>
<dbReference type="Gene3D" id="1.20.1530.20">
    <property type="match status" value="1"/>
</dbReference>
<keyword evidence="14" id="KW-1185">Reference proteome</keyword>
<proteinExistence type="predicted"/>
<keyword evidence="3" id="KW-0050">Antiport</keyword>
<organism evidence="13 14">
    <name type="scientific">Caldovatus aquaticus</name>
    <dbReference type="NCBI Taxonomy" id="2865671"/>
    <lineage>
        <taxon>Bacteria</taxon>
        <taxon>Pseudomonadati</taxon>
        <taxon>Pseudomonadota</taxon>
        <taxon>Alphaproteobacteria</taxon>
        <taxon>Acetobacterales</taxon>
        <taxon>Roseomonadaceae</taxon>
        <taxon>Caldovatus</taxon>
    </lineage>
</organism>
<evidence type="ECO:0000256" key="4">
    <source>
        <dbReference type="ARBA" id="ARBA00022692"/>
    </source>
</evidence>
<feature type="transmembrane region" description="Helical" evidence="11">
    <location>
        <begin position="92"/>
        <end position="115"/>
    </location>
</feature>
<evidence type="ECO:0000256" key="6">
    <source>
        <dbReference type="ARBA" id="ARBA00023053"/>
    </source>
</evidence>
<keyword evidence="6" id="KW-0915">Sodium</keyword>
<keyword evidence="9" id="KW-0739">Sodium transport</keyword>
<keyword evidence="4 11" id="KW-0812">Transmembrane</keyword>
<evidence type="ECO:0000256" key="1">
    <source>
        <dbReference type="ARBA" id="ARBA00004141"/>
    </source>
</evidence>
<keyword evidence="8 11" id="KW-0472">Membrane</keyword>
<reference evidence="13 14" key="1">
    <citation type="submission" date="2021-08" db="EMBL/GenBank/DDBJ databases">
        <title>Caldovatus sediminis gen. nov., sp. nov., a moderately thermophilic bacterium isolated from a hot spring.</title>
        <authorList>
            <person name="Hu C.-J."/>
            <person name="Li W.-J."/>
            <person name="Xian W.-D."/>
        </authorList>
    </citation>
    <scope>NUCLEOTIDE SEQUENCE [LARGE SCALE GENOMIC DNA]</scope>
    <source>
        <strain evidence="13 14">SYSU G05006</strain>
    </source>
</reference>
<evidence type="ECO:0000256" key="10">
    <source>
        <dbReference type="SAM" id="MobiDB-lite"/>
    </source>
</evidence>
<name>A0ABS7F761_9PROT</name>
<dbReference type="PANTHER" id="PTHR43562">
    <property type="entry name" value="NAPA-TYPE SODIUM/HYDROGEN ANTIPORTER"/>
    <property type="match status" value="1"/>
</dbReference>
<keyword evidence="5 11" id="KW-1133">Transmembrane helix</keyword>
<feature type="transmembrane region" description="Helical" evidence="11">
    <location>
        <begin position="154"/>
        <end position="175"/>
    </location>
</feature>
<evidence type="ECO:0000256" key="3">
    <source>
        <dbReference type="ARBA" id="ARBA00022449"/>
    </source>
</evidence>